<dbReference type="Proteomes" id="UP001331936">
    <property type="component" value="Unassembled WGS sequence"/>
</dbReference>
<comment type="caution">
    <text evidence="2">The sequence shown here is derived from an EMBL/GenBank/DDBJ whole genome shotgun (WGS) entry which is preliminary data.</text>
</comment>
<dbReference type="InterPro" id="IPR001387">
    <property type="entry name" value="Cro/C1-type_HTH"/>
</dbReference>
<dbReference type="EMBL" id="JAUZMZ010000063">
    <property type="protein sequence ID" value="MEE2032982.1"/>
    <property type="molecule type" value="Genomic_DNA"/>
</dbReference>
<protein>
    <submittedName>
        <fullName evidence="2">Helix-turn-helix transcriptional regulator</fullName>
    </submittedName>
</protein>
<evidence type="ECO:0000313" key="3">
    <source>
        <dbReference type="Proteomes" id="UP001331936"/>
    </source>
</evidence>
<gene>
    <name evidence="2" type="ORF">Q8814_12795</name>
</gene>
<keyword evidence="3" id="KW-1185">Reference proteome</keyword>
<dbReference type="Pfam" id="PF13560">
    <property type="entry name" value="HTH_31"/>
    <property type="match status" value="1"/>
</dbReference>
<dbReference type="RefSeq" id="WP_330152401.1">
    <property type="nucleotide sequence ID" value="NZ_JAUZMZ010000063.1"/>
</dbReference>
<dbReference type="SUPFAM" id="SSF47413">
    <property type="entry name" value="lambda repressor-like DNA-binding domains"/>
    <property type="match status" value="1"/>
</dbReference>
<dbReference type="InterPro" id="IPR010982">
    <property type="entry name" value="Lambda_DNA-bd_dom_sf"/>
</dbReference>
<dbReference type="SMART" id="SM00530">
    <property type="entry name" value="HTH_XRE"/>
    <property type="match status" value="1"/>
</dbReference>
<evidence type="ECO:0000259" key="1">
    <source>
        <dbReference type="PROSITE" id="PS50943"/>
    </source>
</evidence>
<evidence type="ECO:0000313" key="2">
    <source>
        <dbReference type="EMBL" id="MEE2032982.1"/>
    </source>
</evidence>
<proteinExistence type="predicted"/>
<dbReference type="Gene3D" id="1.10.260.40">
    <property type="entry name" value="lambda repressor-like DNA-binding domains"/>
    <property type="match status" value="1"/>
</dbReference>
<name>A0ABU7JUL6_9NOCA</name>
<dbReference type="CDD" id="cd00093">
    <property type="entry name" value="HTH_XRE"/>
    <property type="match status" value="1"/>
</dbReference>
<reference evidence="2 3" key="1">
    <citation type="submission" date="2023-08" db="EMBL/GenBank/DDBJ databases">
        <authorList>
            <person name="Girao M."/>
            <person name="Carvalho M.F."/>
        </authorList>
    </citation>
    <scope>NUCLEOTIDE SEQUENCE [LARGE SCALE GENOMIC DNA]</scope>
    <source>
        <strain evidence="2 3">CC-R104</strain>
    </source>
</reference>
<dbReference type="PROSITE" id="PS50943">
    <property type="entry name" value="HTH_CROC1"/>
    <property type="match status" value="1"/>
</dbReference>
<accession>A0ABU7JUL6</accession>
<sequence>MNPKQALKLAQTLRTRRGELGLSASEVARRAEVAKATVTRLELGDIPQPRPDNLRAIAEALELPVADLFAAADWIPEGELPTLTPYLRTKYKDMPADAVREIEQHFAAVAQRHGLTLDHTAGPSSGQDE</sequence>
<feature type="domain" description="HTH cro/C1-type" evidence="1">
    <location>
        <begin position="13"/>
        <end position="68"/>
    </location>
</feature>
<organism evidence="2 3">
    <name type="scientific">Rhodococcus chondri</name>
    <dbReference type="NCBI Taxonomy" id="3065941"/>
    <lineage>
        <taxon>Bacteria</taxon>
        <taxon>Bacillati</taxon>
        <taxon>Actinomycetota</taxon>
        <taxon>Actinomycetes</taxon>
        <taxon>Mycobacteriales</taxon>
        <taxon>Nocardiaceae</taxon>
        <taxon>Rhodococcus</taxon>
    </lineage>
</organism>